<reference evidence="10 11" key="1">
    <citation type="submission" date="2015-07" db="EMBL/GenBank/DDBJ databases">
        <title>The genome of Dufourea novaeangliae.</title>
        <authorList>
            <person name="Pan H."/>
            <person name="Kapheim K."/>
        </authorList>
    </citation>
    <scope>NUCLEOTIDE SEQUENCE [LARGE SCALE GENOMIC DNA]</scope>
    <source>
        <strain evidence="10">0120121106</strain>
        <tissue evidence="10">Whole body</tissue>
    </source>
</reference>
<feature type="region of interest" description="Disordered" evidence="6">
    <location>
        <begin position="2608"/>
        <end position="2660"/>
    </location>
</feature>
<protein>
    <submittedName>
        <fullName evidence="10">63 kDa sperm flagellar membrane protein</fullName>
    </submittedName>
</protein>
<feature type="domain" description="EGF-like" evidence="9">
    <location>
        <begin position="5584"/>
        <end position="5619"/>
    </location>
</feature>
<evidence type="ECO:0000256" key="2">
    <source>
        <dbReference type="ARBA" id="ARBA00022729"/>
    </source>
</evidence>
<keyword evidence="7" id="KW-1133">Transmembrane helix</keyword>
<dbReference type="CDD" id="cd00054">
    <property type="entry name" value="EGF_CA"/>
    <property type="match status" value="1"/>
</dbReference>
<feature type="region of interest" description="Disordered" evidence="6">
    <location>
        <begin position="4659"/>
        <end position="4729"/>
    </location>
</feature>
<gene>
    <name evidence="10" type="ORF">WN55_00479</name>
</gene>
<feature type="disulfide bond" evidence="5">
    <location>
        <begin position="5609"/>
        <end position="5618"/>
    </location>
</feature>
<feature type="compositionally biased region" description="Acidic residues" evidence="6">
    <location>
        <begin position="1418"/>
        <end position="1437"/>
    </location>
</feature>
<feature type="region of interest" description="Disordered" evidence="6">
    <location>
        <begin position="5692"/>
        <end position="5727"/>
    </location>
</feature>
<keyword evidence="10" id="KW-0282">Flagellum</keyword>
<feature type="compositionally biased region" description="Basic and acidic residues" evidence="6">
    <location>
        <begin position="2830"/>
        <end position="2850"/>
    </location>
</feature>
<feature type="compositionally biased region" description="Acidic residues" evidence="6">
    <location>
        <begin position="1748"/>
        <end position="1781"/>
    </location>
</feature>
<evidence type="ECO:0000256" key="1">
    <source>
        <dbReference type="ARBA" id="ARBA00022536"/>
    </source>
</evidence>
<feature type="compositionally biased region" description="Basic and acidic residues" evidence="6">
    <location>
        <begin position="4082"/>
        <end position="4112"/>
    </location>
</feature>
<feature type="region of interest" description="Disordered" evidence="6">
    <location>
        <begin position="2404"/>
        <end position="2457"/>
    </location>
</feature>
<feature type="compositionally biased region" description="Polar residues" evidence="6">
    <location>
        <begin position="5134"/>
        <end position="5143"/>
    </location>
</feature>
<keyword evidence="11" id="KW-1185">Reference proteome</keyword>
<sequence length="6012" mass="658940">MAVVTQQLAPTPVPPVSPISVSFSILLELVLDAGSLPEVRASRLERDLQGVTTVLLVSARPGKSAPPVGLLTKTARTFVQDGASTEFATQVLGTTLDNGRLYAKILSTSSRVFYEKEPSPDTPSPYVVYPSRAPNDDWQLRVALDNAPIKALEEIEGPINDDSSKGSDNPEDNEKAATKLDELSRENDIFSRREINSDPQRFKPAKVRPSENLPTYTVKHEYVTSSFDNLEEDQPKSFRPRLPKIFKPQQKASVQRKLDIKPFATVTYHGFADFTTTVGETVIVFSPSTSPAPIGRPATTIKGDATLRPDDGVAVLKIRPTSVVPGQEKTVQHPKHEQPNLKGSGDPLLDAINRANIQPSVTEDFETESTTTSTEPLLLIPDVETGSLKPTGLLKTVDSTTSLDGTTTHYKSLIYGTYIGTNYAQIIHTSSNVYFFPDEATATYDNEDTTVDYGTTVDGTDAEQDATLEMTTGTTPKVITTSEETPPEMNELTTPLRDTTDSVLTTLKDILESARKVLGTTESAVPTLDDEIPNDIVPGDPQGRSIKGSSPKNNLGHNHKDKFGDQGMVTLATRLLPSTVYKTFTYFTTFFIPNGAKTTTSVRSREVTSSEVSYLTELILPSSTATSVVPTALIEPGTTKATPSLPSAMEEEQTTKQDEEIELIFKTLYTTYTYLTTFFQENTSSVSSREVVETNVITQTVGPNGVSAVVADLFEKGESILIAPTKITDAILPTVVPSQTEEETEKYATALEQTTEEALTTLQEQDTTTDQNIPTESGITTNDFEDTKHTIPDIEPSPTPAIPTEAASEQISRLTQETQSPTTPKGEPPKPAVPPEILAYLEALQRQKSQEEAILLAKKVQQQDDSMPEISPLVGEAKTETTEFSTTLEDQPTTENQFRGFEVNAQVTPNPPVEGEVLGSMITDVVSSSSSGGGTVLDLMDKRNAVPEDQELSESNHHDVEPAPTLLLQTSYTTFTYFTTMYKGDESNVVSRLETVTNVATETIRPTAVVTEETSTLPVTYFTTFTYWTTFYKGGDTVTTSREETVSNVMTPGVTPTPTLELGVIMTYRPTTESIESSSVSDKESKITADNEVTPSDIVPIENSKPEKVAKTSTTDGTSIEPGVLKSSTISPEPTTYYTTYTYFTTSYIGNETVLNSRLETVTSVSIPEAIATQPVATGRAIDGPVFQQSLATQDKPVTPSKVSEQPKIGLISTVRSSQVNDGTTTHYMTDVHGTYIDGLYAQVVESSTRIETPPLPSSSITTPVLPTGLLSLNKGSVVDADELTTIYFTTKQIGTLFDGLYAKVIESTSSTKIDEERKATIPPTQGHRTGLVRLIQGQIENNGTTTYYQSKVIGTSIEGRYAQIIESTSSFLSASPTLNIAPTSTQPPIKPTDVPEISPSPAVIQSSLSEDPTTESPDQDEDSEQNEEDEEDDEDGKDGLSSKKKSRLTFSTRKRSFTPAIRPFASRNRPTFNPKRKGAQGATTITRTDITPTITATLAGKGNRFASSRGRVSSPIGPYSSTLTPSGSRRFNGRRVSSSTASSYTSATAGSTRNRGQSRISPSSVFQGNRRGPTSIRGSSARAATRGSSSAYPGASTRFRSPIRPSSTLLRGQSTVRHDDQENDANEFTTTTLVTEETPYTEDFDGGETVTTPLQTTTESPRRSTNPLLRFRRPISLNNSGRTGTTPRPPTTTRRNGNLSRPTSPTVPRVTNTRTNGRTVPISTRPRQGSTGLFPPRGLLGKKQELPTEEQIEPNEDLEGEGEENFEDEPVEEISDNDYEGSEHEDKTTNVNRRSGKSLSGNVQIRPFTRGRRTRRQASQLRTYSSRFRRLGSKPDDKADVSEAATTKEENVGKTVSKPIARYNNRGRTMTTSRPPPKTVNNPEKSSAESTELNQSKARPRTKPNGERSLTTRIKPSPTSSNGRQFTLREKDGTGSSRSNYKRPNSSGSRNNGRTSSNSDRVRPPRLRSGSNKSTESSGSRRVSTSRTPSRSSSRNGSRRTSSRSRGSFEDIRESPTVYPDVDGTITVTHYVPTEVTIPVVNNGITEHRSIITAQPRTEVLAPSQYSTVTGGDGRQLVVIVSEVTGTNLQGQTEVTRFLLHETPTTRVSHTLTTLGGRRASQSVIVPTTVYSVENVVSTIQPSLSGNAPLANILLSQLLLGQLGQANPLLQPQGTPSTQYNTRTTSYVTTITKEQSTVIPLTFRGKEILTTLVDTSTNVVTATEFITDTVVVTPTAALPAANLNSLLLLLQQPQQPAKNPNPLLDPLFAAPPFTQSNTLPGEVESRHQPADSDYKQDSYEYSEEDDDVQEYKKSSSRPRNSRGKSNDKKENHSNPAKEESSVVTLFVSGRRPGEFSTVLSTVKVGDMASSSRRRRYADNAVEVRPSIPASLHPGPEEITVLASSEDSMDAHAPTQNDYPDEYRPSDFGSKRVVGRSDGDASPASLTENNDDYIEEETPRKRVRIRVPVVRKNARQHKLTVVRRRPLNSRTQDLPLVTSSHIPRRIVVTRVRTLGLANSIRTDEIDSFRPESETSRPELGRHKVTITRRRKIEPTTTVLPTIGEKRVRITKKKLVAVRPVQPTPSFAIITTGFFTASTSEYDEDYSEEISEEEEDSKLQVTTTFTPELGEPPNVIDNKPDKETSARPDQTQSKVLDETDAKDPVIITDNFFLPPSDDEYEVYEDDYPETTTTASAEELMNDDVPTTKTPKDEANILPTKDDVTNISETPENENVTTEKHVKEDDTSEDVISTTVEPTEDSTVSIKDENTTTQPESIDTTVQEDGSTTAQPEVEEEEVDEHVTTVKMIETTESIDQTTVTNIPETQSDTTKPVEQEVTTTEKEEVYDDTEHPTSSTTESTESQTPSEFNDSSSVEKEDSPVKDTESQVTVTQTYSKDSSSETPQDPPEKEKELHISTVPSVHPETEKSPSDDKHEPVETTPETKIESQEMEEAQTVQPIQPLIEPAPSLSATSSATSSSVDLASSFASVLPLETSQSVSSDYAAPRYLDDSEIPSVIPLGVEYTPSTTTKRTSMVLEATPSHDPAKVTTTISSPTPEDIEAGLADDLYLSLSRPDFPQILPSKPSNVEHQTRPTTDLEPSTSVYYTETVVTSTRLRTYTYVVTQQNGLETKVTSSTTVRPRVTTLTLTVPVTVTVTPTVESSANGVSSVYSPVPDAGEHEGKDEEGRRFNLATRVMSNGVEVIVAGPTPALRWENSMPQPTLTLSDAVVMMLPQDKPNDFVTKTCTTTFTYLTTITKDGTTTVSTEQQVVANTATEERHRKPGSETAAVTLEASPTLRTEVFKTTYTYLTLNTDHPNINDALESSTKVITNTVTAPQHYLDMILEPSEAPRPETNTYLSTRMLEKTFMEDGRTRIETSSDTVTQLIITESVPPPRPTSVTTTLTALDHTEESMTDVMKTYYITYTYYNTFLEKGSTVVRTNVATSTDVVLEKVPVKKTTKTSLVNPTPEPIQIFATKTYLTTFTYFTTLLQAGADGETSTTVSSRSHIVENVVTESIAPSLLDAGYMNALLTTAHHSDSVKNVVTGSTIIFFDEEDQIDPTTTTNLPEATSTIEIQNDEASLAATEVFAVDNETNPKPAGQISHDNNVTASASSENGPNKRPPNQNTSDLQVSNLLSLGSLGINSLSALGPVITAMAGLLQGKPSVTRRNDTVAQNEAQEVTTQRSPIYIPVAEFADGDIETAESQNIGTHLANLNHNYLAETRHKVASSLADGIPISPGEVITANSDVIIGKPGKMAPRPPQTYLKDEEHIGMKPPPLPVPNIPVHPVLEVLENDREDSQPQQTRHKGPQIQIYPSHQIYEEHLKIPVSRPVDTNPVLAPKQPQKLHPVQSSPPKRIGSKQDVLENDPLLKPPDRPNVEQYVNPNSKEPEWSPEKSRRPWSAKDPLKLASHHPQFDQKMDSAKTPIEKPWPTVPSEDQKRPPWAHRDHLIPDSPVVIQASESKPTPSEPIVHQVPHIIDRSTGQPLLVNIQPSQVANVVIPQGGTQALIFGDTSEPHISGQYFDEPSPYPESEVEDPHKYSNGNDPADYMVPPSPPLNFKNPSEKPGSSNRPAAIPLSPDRFNYDRPQDKFESPVGRPEKKPSDVHLIRHSDGSGGQGHVHTEILVHHRPETVNIRPQNVHHSPTHGHLPPRGQFPKVPQPGDSGTPPRRIEVSNPSDNSHRYILLAKPDSGNEIVLNPTWKDKKPPRILVNNRFRPRPPIWSTTRSPLERPIFVDRPNIRKPVYGGPQRPPQKPQNPNTFVLSHRPNPQVHHEPPRKSTSRPSDGEMEGTTEKQPSFGSPPQIDLQDRPPHFYPENKRPPSITPFRPQTEKTEEQVPTGAIEYHNPSNPKVKPEDPKPTVNSQVQNLGQILPNGEDQPESWPSDSQTEKTIDSEVGASEYVKYHNQVKVVQEPEQPKNDEFTHVQAKNVTLNGNAVSGNIVIGKPVGSDQTPDQEGKPVWLTPGAPFSHKNEGSPSQGVSYGSTYYNTRPNDMAIVQGKPFGVYHGHEDGSQYGNKRIEGRPDFDIVQGVPTTYYGNKKPNDKHHQEASTFRPHDDTIDLRPPAIIPQFVPEVEKPSMYPRPPTVHKIETRPILYPRPDVTNYSPEKRPDHVKPHMEAKPGMLDSFANNSLVHEIKTNRNHSQLTGFVNLNWESGTKVTEHRQDDSRPHGQEAPSNKTDIVRINFRNNTVPHKSDDRPQSNSDITRPVFDKNRPKVTYPEYNPGTRIHPEYPHIITKPKPQVPGPITISSSNSKPDARPNIRFSLPVEVVGQEVDSKTQTERPPSILITASNLNEKKKKNDESLETAYQTNFAASGIDNGDSIKHDTKTRIRPVESSTGDMLSIEGVNVPSRDMMPPPLRPTMPNQSNKDEEEGLKPPPIPSHDVVGLSPPPVDITTTSGPMEDRFPFSTANESGLKPPPKYIPLKETSVAPLPSVSMVPPSPRPSVVRPFIVELLSQDMVPPPPATQTTRPLEVATVRPAVAVSGSIQIATAVATSHIPVVHDIESKIPIIHGTVDLPVVVDVPEILRPAETKMTEHVSIYTVRPFDTRPVSRISIQPTPMLSTNLVVPTKMRPLQVDHIQPSRSSSTSRDVEPTKYTFDVPRNPVKRPEHPVFLESSHDNVLPSTRVEPTESLSPATTTAQKKDHQFTMKDESTKVLPTQTTEVKRKNETTTVQELPSVATRIDSSITKVTSTLLENHDRKNGSVTKITKNVPGTSTRQAVNGSITTKQMKPKEVTRFQTSTITRTETSVLGSPPTTRTLLLTHTLTSTTIETVTETLLRPTSVISTITSTILQSIVTRIPSSYENVDNDSIFVVMSDQKPPAPGAEEVEAEYGDISRDEQDPTGNEIHRVLAGGVLGAPVVSIQPVVNQCTPECKASKSEICAELEGEMRCICRPGFARMFPDRPCKPTYTYTLQVGLDRIGQEPVNYESSTNDTASTTYRRLLGPTKDALDRTLMQSDLRDIYRGLKIAGFTPDPTKVEFHVQLSDNANETRLKEVLRKYLIGSNYSLGGTEVYASKNLDMINAIDFDECGTEEGGPHHDCSPNAACFNLRGSYQCSCKEGWADLSENPVYPGRLCSQAPLGCPSCNNKGHCVTNTNGQEVCECFPWHSGQRCQVNLKVLLIALVTTGAILLGLLAVCVGMACFRHPGRKRQTGDRRAMIPGTSGDTSSEGSVTDLAIPHHVPHVLPPPPQMIAPMPPSKRPVRKMSGKPRQPPRKATMVSASVPVNDEQRDRSLTVMIPRAKYRSAPQSPQHYKSGMSTFSTEEHKLLSYLDNGTHSTGNRKQSISSTKDCKEADVQVIRTPAAPTGALVSAGFQVSATVTRTMDADSTLARSCGETTVEAATKVLRTGDLPGDLGSTLARSCGETTIQAPTKLLRLDLGEAGSTLARSCGETTIQPPTKVADTRRNSVKDNRDTRDSASEGHTMAERDLGSTLRLPAQHPPLYSPDRVSYEGNSSIEYSIRSSRVDGLKQTPLDNILSKIQGCRPKKIIQLLQTLEMDPTKDNSL</sequence>
<dbReference type="PANTHER" id="PTHR39072:SF2">
    <property type="match status" value="1"/>
</dbReference>
<name>A0A154PDB4_DUFNO</name>
<feature type="compositionally biased region" description="Low complexity" evidence="6">
    <location>
        <begin position="1946"/>
        <end position="1960"/>
    </location>
</feature>
<feature type="compositionally biased region" description="Polar residues" evidence="6">
    <location>
        <begin position="772"/>
        <end position="782"/>
    </location>
</feature>
<feature type="compositionally biased region" description="Low complexity" evidence="6">
    <location>
        <begin position="1538"/>
        <end position="1553"/>
    </location>
</feature>
<dbReference type="Pfam" id="PF07645">
    <property type="entry name" value="EGF_CA"/>
    <property type="match status" value="1"/>
</dbReference>
<keyword evidence="2" id="KW-0732">Signal</keyword>
<feature type="region of interest" description="Disordered" evidence="6">
    <location>
        <begin position="5080"/>
        <end position="5107"/>
    </location>
</feature>
<feature type="compositionally biased region" description="Low complexity" evidence="6">
    <location>
        <begin position="1483"/>
        <end position="1500"/>
    </location>
</feature>
<feature type="region of interest" description="Disordered" evidence="6">
    <location>
        <begin position="636"/>
        <end position="656"/>
    </location>
</feature>
<evidence type="ECO:0000256" key="5">
    <source>
        <dbReference type="PROSITE-ProRule" id="PRU00076"/>
    </source>
</evidence>
<organism evidence="10 11">
    <name type="scientific">Dufourea novaeangliae</name>
    <name type="common">Sweat bee</name>
    <dbReference type="NCBI Taxonomy" id="178035"/>
    <lineage>
        <taxon>Eukaryota</taxon>
        <taxon>Metazoa</taxon>
        <taxon>Ecdysozoa</taxon>
        <taxon>Arthropoda</taxon>
        <taxon>Hexapoda</taxon>
        <taxon>Insecta</taxon>
        <taxon>Pterygota</taxon>
        <taxon>Neoptera</taxon>
        <taxon>Endopterygota</taxon>
        <taxon>Hymenoptera</taxon>
        <taxon>Apocrita</taxon>
        <taxon>Aculeata</taxon>
        <taxon>Apoidea</taxon>
        <taxon>Anthophila</taxon>
        <taxon>Halictidae</taxon>
        <taxon>Rophitinae</taxon>
        <taxon>Dufourea</taxon>
    </lineage>
</organism>
<feature type="region of interest" description="Disordered" evidence="6">
    <location>
        <begin position="2688"/>
        <end position="2959"/>
    </location>
</feature>
<feature type="region of interest" description="Disordered" evidence="6">
    <location>
        <begin position="3831"/>
        <end position="3948"/>
    </location>
</feature>
<dbReference type="PANTHER" id="PTHR39072">
    <property type="entry name" value="RE48511P"/>
    <property type="match status" value="1"/>
</dbReference>
<feature type="domain" description="EGF-like" evidence="9">
    <location>
        <begin position="5531"/>
        <end position="5572"/>
    </location>
</feature>
<feature type="compositionally biased region" description="Basic and acidic residues" evidence="6">
    <location>
        <begin position="2922"/>
        <end position="2946"/>
    </location>
</feature>
<feature type="region of interest" description="Disordered" evidence="6">
    <location>
        <begin position="4015"/>
        <end position="4119"/>
    </location>
</feature>
<feature type="compositionally biased region" description="Polar residues" evidence="6">
    <location>
        <begin position="2809"/>
        <end position="2827"/>
    </location>
</feature>
<dbReference type="InterPro" id="IPR000742">
    <property type="entry name" value="EGF"/>
</dbReference>
<dbReference type="InterPro" id="IPR000152">
    <property type="entry name" value="EGF-type_Asp/Asn_hydroxyl_site"/>
</dbReference>
<feature type="compositionally biased region" description="Basic and acidic residues" evidence="6">
    <location>
        <begin position="4659"/>
        <end position="4671"/>
    </location>
</feature>
<dbReference type="PROSITE" id="PS00010">
    <property type="entry name" value="ASX_HYDROXYL"/>
    <property type="match status" value="1"/>
</dbReference>
<feature type="compositionally biased region" description="Low complexity" evidence="6">
    <location>
        <begin position="1650"/>
        <end position="1659"/>
    </location>
</feature>
<feature type="compositionally biased region" description="Polar residues" evidence="6">
    <location>
        <begin position="1867"/>
        <end position="1898"/>
    </location>
</feature>
<feature type="compositionally biased region" description="Polar residues" evidence="6">
    <location>
        <begin position="2748"/>
        <end position="2785"/>
    </location>
</feature>
<dbReference type="InterPro" id="IPR000082">
    <property type="entry name" value="SEA_dom"/>
</dbReference>
<feature type="compositionally biased region" description="Low complexity" evidence="6">
    <location>
        <begin position="1969"/>
        <end position="1997"/>
    </location>
</feature>
<evidence type="ECO:0000313" key="10">
    <source>
        <dbReference type="EMBL" id="KZC09833.1"/>
    </source>
</evidence>
<feature type="compositionally biased region" description="Basic and acidic residues" evidence="6">
    <location>
        <begin position="4540"/>
        <end position="4560"/>
    </location>
</feature>
<feature type="compositionally biased region" description="Low complexity" evidence="6">
    <location>
        <begin position="2851"/>
        <end position="2866"/>
    </location>
</feature>
<dbReference type="PROSITE" id="PS50026">
    <property type="entry name" value="EGF_3"/>
    <property type="match status" value="2"/>
</dbReference>
<feature type="region of interest" description="Disordered" evidence="6">
    <location>
        <begin position="5894"/>
        <end position="5957"/>
    </location>
</feature>
<feature type="compositionally biased region" description="Polar residues" evidence="6">
    <location>
        <begin position="1605"/>
        <end position="1616"/>
    </location>
</feature>
<feature type="region of interest" description="Disordered" evidence="6">
    <location>
        <begin position="4849"/>
        <end position="4902"/>
    </location>
</feature>
<feature type="compositionally biased region" description="Polar residues" evidence="6">
    <location>
        <begin position="4360"/>
        <end position="4369"/>
    </location>
</feature>
<feature type="compositionally biased region" description="Basic and acidic residues" evidence="6">
    <location>
        <begin position="172"/>
        <end position="183"/>
    </location>
</feature>
<keyword evidence="7" id="KW-0472">Membrane</keyword>
<feature type="compositionally biased region" description="Polar residues" evidence="6">
    <location>
        <begin position="547"/>
        <end position="556"/>
    </location>
</feature>
<feature type="region of interest" description="Disordered" evidence="6">
    <location>
        <begin position="4137"/>
        <end position="4179"/>
    </location>
</feature>
<feature type="compositionally biased region" description="Low complexity" evidence="6">
    <location>
        <begin position="761"/>
        <end position="771"/>
    </location>
</feature>
<feature type="region of interest" description="Disordered" evidence="6">
    <location>
        <begin position="761"/>
        <end position="833"/>
    </location>
</feature>
<feature type="region of interest" description="Disordered" evidence="6">
    <location>
        <begin position="526"/>
        <end position="561"/>
    </location>
</feature>
<feature type="compositionally biased region" description="Polar residues" evidence="6">
    <location>
        <begin position="2885"/>
        <end position="2902"/>
    </location>
</feature>
<evidence type="ECO:0000259" key="9">
    <source>
        <dbReference type="PROSITE" id="PS50026"/>
    </source>
</evidence>
<feature type="region of interest" description="Disordered" evidence="6">
    <location>
        <begin position="4535"/>
        <end position="4562"/>
    </location>
</feature>
<dbReference type="Pfam" id="PF15950">
    <property type="entry name" value="DUF4758"/>
    <property type="match status" value="6"/>
</dbReference>
<keyword evidence="3" id="KW-0677">Repeat</keyword>
<feature type="compositionally biased region" description="Low complexity" evidence="6">
    <location>
        <begin position="2256"/>
        <end position="2274"/>
    </location>
</feature>
<feature type="region of interest" description="Disordered" evidence="6">
    <location>
        <begin position="5655"/>
        <end position="5676"/>
    </location>
</feature>
<feature type="compositionally biased region" description="Polar residues" evidence="6">
    <location>
        <begin position="3602"/>
        <end position="3629"/>
    </location>
</feature>
<feature type="compositionally biased region" description="Basic and acidic residues" evidence="6">
    <location>
        <begin position="2872"/>
        <end position="2884"/>
    </location>
</feature>
<dbReference type="InterPro" id="IPR031866">
    <property type="entry name" value="DUF4758"/>
</dbReference>
<feature type="compositionally biased region" description="Polar residues" evidence="6">
    <location>
        <begin position="1909"/>
        <end position="1926"/>
    </location>
</feature>
<feature type="region of interest" description="Disordered" evidence="6">
    <location>
        <begin position="154"/>
        <end position="183"/>
    </location>
</feature>
<feature type="region of interest" description="Disordered" evidence="6">
    <location>
        <begin position="3034"/>
        <end position="3056"/>
    </location>
</feature>
<feature type="region of interest" description="Disordered" evidence="6">
    <location>
        <begin position="4197"/>
        <end position="4391"/>
    </location>
</feature>
<dbReference type="InterPro" id="IPR009030">
    <property type="entry name" value="Growth_fac_rcpt_cys_sf"/>
</dbReference>
<feature type="compositionally biased region" description="Basic and acidic residues" evidence="6">
    <location>
        <begin position="5908"/>
        <end position="5936"/>
    </location>
</feature>
<dbReference type="SUPFAM" id="SSF57184">
    <property type="entry name" value="Growth factor receptor domain"/>
    <property type="match status" value="1"/>
</dbReference>
<evidence type="ECO:0000256" key="7">
    <source>
        <dbReference type="SAM" id="Phobius"/>
    </source>
</evidence>
<dbReference type="Gene3D" id="2.10.25.10">
    <property type="entry name" value="Laminin"/>
    <property type="match status" value="1"/>
</dbReference>
<feature type="transmembrane region" description="Helical" evidence="7">
    <location>
        <begin position="5624"/>
        <end position="5649"/>
    </location>
</feature>
<comment type="caution">
    <text evidence="5">Lacks conserved residue(s) required for the propagation of feature annotation.</text>
</comment>
<keyword evidence="4 5" id="KW-1015">Disulfide bond</keyword>
<accession>A0A154PDB4</accession>
<feature type="region of interest" description="Disordered" evidence="6">
    <location>
        <begin position="3162"/>
        <end position="3183"/>
    </location>
</feature>
<keyword evidence="1 5" id="KW-0245">EGF-like domain</keyword>
<proteinExistence type="predicted"/>
<dbReference type="InterPro" id="IPR049883">
    <property type="entry name" value="NOTCH1_EGF-like"/>
</dbReference>
<dbReference type="PROSITE" id="PS00022">
    <property type="entry name" value="EGF_1"/>
    <property type="match status" value="1"/>
</dbReference>
<keyword evidence="10" id="KW-0966">Cell projection</keyword>
<dbReference type="InterPro" id="IPR001881">
    <property type="entry name" value="EGF-like_Ca-bd_dom"/>
</dbReference>
<feature type="compositionally biased region" description="Basic and acidic residues" evidence="6">
    <location>
        <begin position="2325"/>
        <end position="2341"/>
    </location>
</feature>
<dbReference type="PROSITE" id="PS01187">
    <property type="entry name" value="EGF_CA"/>
    <property type="match status" value="1"/>
</dbReference>
<feature type="compositionally biased region" description="Basic and acidic residues" evidence="6">
    <location>
        <begin position="4306"/>
        <end position="4319"/>
    </location>
</feature>
<dbReference type="Proteomes" id="UP000076502">
    <property type="component" value="Unassembled WGS sequence"/>
</dbReference>
<evidence type="ECO:0000256" key="6">
    <source>
        <dbReference type="SAM" id="MobiDB-lite"/>
    </source>
</evidence>
<feature type="compositionally biased region" description="Pro residues" evidence="6">
    <location>
        <begin position="5692"/>
        <end position="5705"/>
    </location>
</feature>
<dbReference type="STRING" id="178035.A0A154PDB4"/>
<feature type="region of interest" description="Disordered" evidence="6">
    <location>
        <begin position="3592"/>
        <end position="3629"/>
    </location>
</feature>
<feature type="compositionally biased region" description="Low complexity" evidence="6">
    <location>
        <begin position="1628"/>
        <end position="1639"/>
    </location>
</feature>
<keyword evidence="7" id="KW-0812">Transmembrane</keyword>
<keyword evidence="10" id="KW-0969">Cilium</keyword>
<feature type="compositionally biased region" description="Basic and acidic residues" evidence="6">
    <location>
        <begin position="1834"/>
        <end position="1853"/>
    </location>
</feature>
<dbReference type="EMBL" id="KQ434878">
    <property type="protein sequence ID" value="KZC09833.1"/>
    <property type="molecule type" value="Genomic_DNA"/>
</dbReference>
<feature type="compositionally biased region" description="Polar residues" evidence="6">
    <location>
        <begin position="1790"/>
        <end position="1804"/>
    </location>
</feature>
<feature type="compositionally biased region" description="Basic and acidic residues" evidence="6">
    <location>
        <begin position="3936"/>
        <end position="3948"/>
    </location>
</feature>
<feature type="region of interest" description="Disordered" evidence="6">
    <location>
        <begin position="1380"/>
        <end position="2023"/>
    </location>
</feature>
<feature type="domain" description="SEA" evidence="8">
    <location>
        <begin position="5412"/>
        <end position="5525"/>
    </location>
</feature>
<dbReference type="PROSITE" id="PS50024">
    <property type="entry name" value="SEA"/>
    <property type="match status" value="1"/>
</dbReference>
<evidence type="ECO:0000256" key="4">
    <source>
        <dbReference type="ARBA" id="ARBA00023157"/>
    </source>
</evidence>
<feature type="compositionally biased region" description="Polar residues" evidence="6">
    <location>
        <begin position="1554"/>
        <end position="1568"/>
    </location>
</feature>
<feature type="compositionally biased region" description="Low complexity" evidence="6">
    <location>
        <begin position="1575"/>
        <end position="1592"/>
    </location>
</feature>
<dbReference type="FunFam" id="2.10.25.10:FF:000038">
    <property type="entry name" value="Fibrillin 2"/>
    <property type="match status" value="1"/>
</dbReference>
<feature type="compositionally biased region" description="Polar residues" evidence="6">
    <location>
        <begin position="1520"/>
        <end position="1530"/>
    </location>
</feature>
<evidence type="ECO:0000259" key="8">
    <source>
        <dbReference type="PROSITE" id="PS50024"/>
    </source>
</evidence>
<feature type="region of interest" description="Disordered" evidence="6">
    <location>
        <begin position="2256"/>
        <end position="2343"/>
    </location>
</feature>
<evidence type="ECO:0000256" key="3">
    <source>
        <dbReference type="ARBA" id="ARBA00022737"/>
    </source>
</evidence>
<feature type="compositionally biased region" description="Low complexity" evidence="6">
    <location>
        <begin position="1682"/>
        <end position="1722"/>
    </location>
</feature>
<dbReference type="InterPro" id="IPR018097">
    <property type="entry name" value="EGF_Ca-bd_CS"/>
</dbReference>
<feature type="compositionally biased region" description="Basic and acidic residues" evidence="6">
    <location>
        <begin position="2284"/>
        <end position="2299"/>
    </location>
</feature>
<feature type="compositionally biased region" description="Basic residues" evidence="6">
    <location>
        <begin position="5706"/>
        <end position="5719"/>
    </location>
</feature>
<dbReference type="SMART" id="SM00181">
    <property type="entry name" value="EGF"/>
    <property type="match status" value="2"/>
</dbReference>
<dbReference type="GO" id="GO:0005509">
    <property type="term" value="F:calcium ion binding"/>
    <property type="evidence" value="ECO:0007669"/>
    <property type="project" value="InterPro"/>
</dbReference>
<feature type="compositionally biased region" description="Polar residues" evidence="6">
    <location>
        <begin position="1935"/>
        <end position="1945"/>
    </location>
</feature>
<feature type="compositionally biased region" description="Polar residues" evidence="6">
    <location>
        <begin position="807"/>
        <end position="823"/>
    </location>
</feature>
<evidence type="ECO:0000313" key="11">
    <source>
        <dbReference type="Proteomes" id="UP000076502"/>
    </source>
</evidence>
<dbReference type="OrthoDB" id="10040649at2759"/>
<feature type="region of interest" description="Disordered" evidence="6">
    <location>
        <begin position="5125"/>
        <end position="5152"/>
    </location>
</feature>
<feature type="compositionally biased region" description="Basic and acidic residues" evidence="6">
    <location>
        <begin position="3887"/>
        <end position="3897"/>
    </location>
</feature>
<feature type="compositionally biased region" description="Polar residues" evidence="6">
    <location>
        <begin position="2723"/>
        <end position="2734"/>
    </location>
</feature>
<dbReference type="SMART" id="SM00179">
    <property type="entry name" value="EGF_CA"/>
    <property type="match status" value="1"/>
</dbReference>
<feature type="compositionally biased region" description="Basic residues" evidence="6">
    <location>
        <begin position="1443"/>
        <end position="1457"/>
    </location>
</feature>
<feature type="compositionally biased region" description="Basic and acidic residues" evidence="6">
    <location>
        <begin position="2708"/>
        <end position="2722"/>
    </location>
</feature>